<keyword evidence="3" id="KW-1185">Reference proteome</keyword>
<sequence length="88" mass="10215">MSSCCTNGLKVILNPLFHFWKSIISRRTYSQRRQHQAARKIQQFMRQSKNKLQRERAEKERQGGPLADAHQRSLSQGDSCTCIGPNNR</sequence>
<reference evidence="2 3" key="1">
    <citation type="journal article" date="2008" name="Nature">
        <title>The genome of the model beetle and pest Tribolium castaneum.</title>
        <authorList>
            <consortium name="Tribolium Genome Sequencing Consortium"/>
            <person name="Richards S."/>
            <person name="Gibbs R.A."/>
            <person name="Weinstock G.M."/>
            <person name="Brown S.J."/>
            <person name="Denell R."/>
            <person name="Beeman R.W."/>
            <person name="Gibbs R."/>
            <person name="Beeman R.W."/>
            <person name="Brown S.J."/>
            <person name="Bucher G."/>
            <person name="Friedrich M."/>
            <person name="Grimmelikhuijzen C.J."/>
            <person name="Klingler M."/>
            <person name="Lorenzen M."/>
            <person name="Richards S."/>
            <person name="Roth S."/>
            <person name="Schroder R."/>
            <person name="Tautz D."/>
            <person name="Zdobnov E.M."/>
            <person name="Muzny D."/>
            <person name="Gibbs R.A."/>
            <person name="Weinstock G.M."/>
            <person name="Attaway T."/>
            <person name="Bell S."/>
            <person name="Buhay C.J."/>
            <person name="Chandrabose M.N."/>
            <person name="Chavez D."/>
            <person name="Clerk-Blankenburg K.P."/>
            <person name="Cree A."/>
            <person name="Dao M."/>
            <person name="Davis C."/>
            <person name="Chacko J."/>
            <person name="Dinh H."/>
            <person name="Dugan-Rocha S."/>
            <person name="Fowler G."/>
            <person name="Garner T.T."/>
            <person name="Garnes J."/>
            <person name="Gnirke A."/>
            <person name="Hawes A."/>
            <person name="Hernandez J."/>
            <person name="Hines S."/>
            <person name="Holder M."/>
            <person name="Hume J."/>
            <person name="Jhangiani S.N."/>
            <person name="Joshi V."/>
            <person name="Khan Z.M."/>
            <person name="Jackson L."/>
            <person name="Kovar C."/>
            <person name="Kowis A."/>
            <person name="Lee S."/>
            <person name="Lewis L.R."/>
            <person name="Margolis J."/>
            <person name="Morgan M."/>
            <person name="Nazareth L.V."/>
            <person name="Nguyen N."/>
            <person name="Okwuonu G."/>
            <person name="Parker D."/>
            <person name="Richards S."/>
            <person name="Ruiz S.J."/>
            <person name="Santibanez J."/>
            <person name="Savard J."/>
            <person name="Scherer S.E."/>
            <person name="Schneider B."/>
            <person name="Sodergren E."/>
            <person name="Tautz D."/>
            <person name="Vattahil S."/>
            <person name="Villasana D."/>
            <person name="White C.S."/>
            <person name="Wright R."/>
            <person name="Park Y."/>
            <person name="Beeman R.W."/>
            <person name="Lord J."/>
            <person name="Oppert B."/>
            <person name="Lorenzen M."/>
            <person name="Brown S."/>
            <person name="Wang L."/>
            <person name="Savard J."/>
            <person name="Tautz D."/>
            <person name="Richards S."/>
            <person name="Weinstock G."/>
            <person name="Gibbs R.A."/>
            <person name="Liu Y."/>
            <person name="Worley K."/>
            <person name="Weinstock G."/>
            <person name="Elsik C.G."/>
            <person name="Reese J.T."/>
            <person name="Elhaik E."/>
            <person name="Landan G."/>
            <person name="Graur D."/>
            <person name="Arensburger P."/>
            <person name="Atkinson P."/>
            <person name="Beeman R.W."/>
            <person name="Beidler J."/>
            <person name="Brown S.J."/>
            <person name="Demuth J.P."/>
            <person name="Drury D.W."/>
            <person name="Du Y.Z."/>
            <person name="Fujiwara H."/>
            <person name="Lorenzen M."/>
            <person name="Maselli V."/>
            <person name="Osanai M."/>
            <person name="Park Y."/>
            <person name="Robertson H.M."/>
            <person name="Tu Z."/>
            <person name="Wang J.J."/>
            <person name="Wang S."/>
            <person name="Richards S."/>
            <person name="Song H."/>
            <person name="Zhang L."/>
            <person name="Sodergren E."/>
            <person name="Werner D."/>
            <person name="Stanke M."/>
            <person name="Morgenstern B."/>
            <person name="Solovyev V."/>
            <person name="Kosarev P."/>
            <person name="Brown G."/>
            <person name="Chen H.C."/>
            <person name="Ermolaeva O."/>
            <person name="Hlavina W."/>
            <person name="Kapustin Y."/>
            <person name="Kiryutin B."/>
            <person name="Kitts P."/>
            <person name="Maglott D."/>
            <person name="Pruitt K."/>
            <person name="Sapojnikov V."/>
            <person name="Souvorov A."/>
            <person name="Mackey A.J."/>
            <person name="Waterhouse R.M."/>
            <person name="Wyder S."/>
            <person name="Zdobnov E.M."/>
            <person name="Zdobnov E.M."/>
            <person name="Wyder S."/>
            <person name="Kriventseva E.V."/>
            <person name="Kadowaki T."/>
            <person name="Bork P."/>
            <person name="Aranda M."/>
            <person name="Bao R."/>
            <person name="Beermann A."/>
            <person name="Berns N."/>
            <person name="Bolognesi R."/>
            <person name="Bonneton F."/>
            <person name="Bopp D."/>
            <person name="Brown S.J."/>
            <person name="Bucher G."/>
            <person name="Butts T."/>
            <person name="Chaumot A."/>
            <person name="Denell R.E."/>
            <person name="Ferrier D.E."/>
            <person name="Friedrich M."/>
            <person name="Gordon C.M."/>
            <person name="Jindra M."/>
            <person name="Klingler M."/>
            <person name="Lan Q."/>
            <person name="Lattorff H.M."/>
            <person name="Laudet V."/>
            <person name="von Levetsow C."/>
            <person name="Liu Z."/>
            <person name="Lutz R."/>
            <person name="Lynch J.A."/>
            <person name="da Fonseca R.N."/>
            <person name="Posnien N."/>
            <person name="Reuter R."/>
            <person name="Roth S."/>
            <person name="Savard J."/>
            <person name="Schinko J.B."/>
            <person name="Schmitt C."/>
            <person name="Schoppmeier M."/>
            <person name="Schroder R."/>
            <person name="Shippy T.D."/>
            <person name="Simonnet F."/>
            <person name="Marques-Souza H."/>
            <person name="Tautz D."/>
            <person name="Tomoyasu Y."/>
            <person name="Trauner J."/>
            <person name="Van der Zee M."/>
            <person name="Vervoort M."/>
            <person name="Wittkopp N."/>
            <person name="Wimmer E.A."/>
            <person name="Yang X."/>
            <person name="Jones A.K."/>
            <person name="Sattelle D.B."/>
            <person name="Ebert P.R."/>
            <person name="Nelson D."/>
            <person name="Scott J.G."/>
            <person name="Beeman R.W."/>
            <person name="Muthukrishnan S."/>
            <person name="Kramer K.J."/>
            <person name="Arakane Y."/>
            <person name="Beeman R.W."/>
            <person name="Zhu Q."/>
            <person name="Hogenkamp D."/>
            <person name="Dixit R."/>
            <person name="Oppert B."/>
            <person name="Jiang H."/>
            <person name="Zou Z."/>
            <person name="Marshall J."/>
            <person name="Elpidina E."/>
            <person name="Vinokurov K."/>
            <person name="Oppert C."/>
            <person name="Zou Z."/>
            <person name="Evans J."/>
            <person name="Lu Z."/>
            <person name="Zhao P."/>
            <person name="Sumathipala N."/>
            <person name="Altincicek B."/>
            <person name="Vilcinskas A."/>
            <person name="Williams M."/>
            <person name="Hultmark D."/>
            <person name="Hetru C."/>
            <person name="Jiang H."/>
            <person name="Grimmelikhuijzen C.J."/>
            <person name="Hauser F."/>
            <person name="Cazzamali G."/>
            <person name="Williamson M."/>
            <person name="Park Y."/>
            <person name="Li B."/>
            <person name="Tanaka Y."/>
            <person name="Predel R."/>
            <person name="Neupert S."/>
            <person name="Schachtner J."/>
            <person name="Verleyen P."/>
            <person name="Raible F."/>
            <person name="Bork P."/>
            <person name="Friedrich M."/>
            <person name="Walden K.K."/>
            <person name="Robertson H.M."/>
            <person name="Angeli S."/>
            <person name="Foret S."/>
            <person name="Bucher G."/>
            <person name="Schuetz S."/>
            <person name="Maleszka R."/>
            <person name="Wimmer E.A."/>
            <person name="Beeman R.W."/>
            <person name="Lorenzen M."/>
            <person name="Tomoyasu Y."/>
            <person name="Miller S.C."/>
            <person name="Grossmann D."/>
            <person name="Bucher G."/>
        </authorList>
    </citation>
    <scope>NUCLEOTIDE SEQUENCE [LARGE SCALE GENOMIC DNA]</scope>
    <source>
        <strain evidence="2 3">Georgia GA2</strain>
    </source>
</reference>
<dbReference type="eggNOG" id="KOG0520">
    <property type="taxonomic scope" value="Eukaryota"/>
</dbReference>
<dbReference type="InParanoid" id="A0A139W980"/>
<name>A0A139W980_TRICA</name>
<proteinExistence type="predicted"/>
<dbReference type="STRING" id="7070.A0A139W980"/>
<feature type="compositionally biased region" description="Polar residues" evidence="1">
    <location>
        <begin position="72"/>
        <end position="88"/>
    </location>
</feature>
<accession>A0A139W980</accession>
<evidence type="ECO:0000313" key="2">
    <source>
        <dbReference type="EMBL" id="KXZ75801.1"/>
    </source>
</evidence>
<evidence type="ECO:0000313" key="3">
    <source>
        <dbReference type="Proteomes" id="UP000007266"/>
    </source>
</evidence>
<dbReference type="EMBL" id="KQ972701">
    <property type="protein sequence ID" value="KXZ75801.1"/>
    <property type="molecule type" value="Genomic_DNA"/>
</dbReference>
<organism evidence="2 3">
    <name type="scientific">Tribolium castaneum</name>
    <name type="common">Red flour beetle</name>
    <dbReference type="NCBI Taxonomy" id="7070"/>
    <lineage>
        <taxon>Eukaryota</taxon>
        <taxon>Metazoa</taxon>
        <taxon>Ecdysozoa</taxon>
        <taxon>Arthropoda</taxon>
        <taxon>Hexapoda</taxon>
        <taxon>Insecta</taxon>
        <taxon>Pterygota</taxon>
        <taxon>Neoptera</taxon>
        <taxon>Endopterygota</taxon>
        <taxon>Coleoptera</taxon>
        <taxon>Polyphaga</taxon>
        <taxon>Cucujiformia</taxon>
        <taxon>Tenebrionidae</taxon>
        <taxon>Tenebrionidae incertae sedis</taxon>
        <taxon>Tribolium</taxon>
    </lineage>
</organism>
<evidence type="ECO:0000256" key="1">
    <source>
        <dbReference type="SAM" id="MobiDB-lite"/>
    </source>
</evidence>
<gene>
    <name evidence="2" type="primary">AUGUSTUS-3.0.2_31835</name>
    <name evidence="2" type="ORF">TcasGA2_TC031835</name>
</gene>
<protein>
    <submittedName>
        <fullName evidence="2">Uncharacterized protein</fullName>
    </submittedName>
</protein>
<dbReference type="AlphaFoldDB" id="A0A139W980"/>
<dbReference type="Proteomes" id="UP000007266">
    <property type="component" value="Unassembled WGS sequence"/>
</dbReference>
<feature type="region of interest" description="Disordered" evidence="1">
    <location>
        <begin position="34"/>
        <end position="88"/>
    </location>
</feature>
<reference evidence="2 3" key="2">
    <citation type="journal article" date="2010" name="Nucleic Acids Res.">
        <title>BeetleBase in 2010: revisions to provide comprehensive genomic information for Tribolium castaneum.</title>
        <authorList>
            <person name="Kim H.S."/>
            <person name="Murphy T."/>
            <person name="Xia J."/>
            <person name="Caragea D."/>
            <person name="Park Y."/>
            <person name="Beeman R.W."/>
            <person name="Lorenzen M.D."/>
            <person name="Butcher S."/>
            <person name="Manak J.R."/>
            <person name="Brown S.J."/>
        </authorList>
    </citation>
    <scope>NUCLEOTIDE SEQUENCE [LARGE SCALE GENOMIC DNA]</scope>
    <source>
        <strain evidence="2 3">Georgia GA2</strain>
    </source>
</reference>
<feature type="compositionally biased region" description="Basic and acidic residues" evidence="1">
    <location>
        <begin position="52"/>
        <end position="62"/>
    </location>
</feature>